<evidence type="ECO:0000256" key="7">
    <source>
        <dbReference type="RuleBase" id="RU003355"/>
    </source>
</evidence>
<dbReference type="PRINTS" id="PR00723">
    <property type="entry name" value="SUBTILISIN"/>
</dbReference>
<evidence type="ECO:0000256" key="3">
    <source>
        <dbReference type="ARBA" id="ARBA00022801"/>
    </source>
</evidence>
<dbReference type="Gene3D" id="3.40.50.200">
    <property type="entry name" value="Peptidase S8/S53 domain"/>
    <property type="match status" value="1"/>
</dbReference>
<evidence type="ECO:0000256" key="6">
    <source>
        <dbReference type="PROSITE-ProRule" id="PRU01240"/>
    </source>
</evidence>
<dbReference type="InterPro" id="IPR050131">
    <property type="entry name" value="Peptidase_S8_subtilisin-like"/>
</dbReference>
<evidence type="ECO:0000256" key="4">
    <source>
        <dbReference type="ARBA" id="ARBA00022825"/>
    </source>
</evidence>
<protein>
    <submittedName>
        <fullName evidence="9">Subtilase family protein</fullName>
    </submittedName>
</protein>
<dbReference type="Proteomes" id="UP000319818">
    <property type="component" value="Unassembled WGS sequence"/>
</dbReference>
<dbReference type="GO" id="GO:0006508">
    <property type="term" value="P:proteolysis"/>
    <property type="evidence" value="ECO:0007669"/>
    <property type="project" value="UniProtKB-KW"/>
</dbReference>
<comment type="similarity">
    <text evidence="1 6 7">Belongs to the peptidase S8 family.</text>
</comment>
<comment type="caution">
    <text evidence="9">The sequence shown here is derived from an EMBL/GenBank/DDBJ whole genome shotgun (WGS) entry which is preliminary data.</text>
</comment>
<feature type="active site" description="Charge relay system" evidence="5 6">
    <location>
        <position position="552"/>
    </location>
</feature>
<evidence type="ECO:0000313" key="9">
    <source>
        <dbReference type="EMBL" id="TQM36973.1"/>
    </source>
</evidence>
<dbReference type="InterPro" id="IPR036852">
    <property type="entry name" value="Peptidase_S8/S53_dom_sf"/>
</dbReference>
<feature type="domain" description="Peptidase S8/S53" evidence="8">
    <location>
        <begin position="146"/>
        <end position="342"/>
    </location>
</feature>
<evidence type="ECO:0000256" key="1">
    <source>
        <dbReference type="ARBA" id="ARBA00011073"/>
    </source>
</evidence>
<dbReference type="InterPro" id="IPR023827">
    <property type="entry name" value="Peptidase_S8_Asp-AS"/>
</dbReference>
<keyword evidence="4 6" id="KW-0720">Serine protease</keyword>
<feature type="domain" description="Peptidase S8/S53" evidence="8">
    <location>
        <begin position="492"/>
        <end position="606"/>
    </location>
</feature>
<name>A0A543FT46_9PSEU</name>
<gene>
    <name evidence="9" type="ORF">FB388_4169</name>
</gene>
<dbReference type="GO" id="GO:0004252">
    <property type="term" value="F:serine-type endopeptidase activity"/>
    <property type="evidence" value="ECO:0007669"/>
    <property type="project" value="UniProtKB-UniRule"/>
</dbReference>
<dbReference type="PROSITE" id="PS00138">
    <property type="entry name" value="SUBTILASE_SER"/>
    <property type="match status" value="1"/>
</dbReference>
<keyword evidence="2 6" id="KW-0645">Protease</keyword>
<dbReference type="InterPro" id="IPR000209">
    <property type="entry name" value="Peptidase_S8/S53_dom"/>
</dbReference>
<dbReference type="PROSITE" id="PS51892">
    <property type="entry name" value="SUBTILASE"/>
    <property type="match status" value="1"/>
</dbReference>
<organism evidence="9 10">
    <name type="scientific">Pseudonocardia cypriaca</name>
    <dbReference type="NCBI Taxonomy" id="882449"/>
    <lineage>
        <taxon>Bacteria</taxon>
        <taxon>Bacillati</taxon>
        <taxon>Actinomycetota</taxon>
        <taxon>Actinomycetes</taxon>
        <taxon>Pseudonocardiales</taxon>
        <taxon>Pseudonocardiaceae</taxon>
        <taxon>Pseudonocardia</taxon>
    </lineage>
</organism>
<dbReference type="InterPro" id="IPR023828">
    <property type="entry name" value="Peptidase_S8_Ser-AS"/>
</dbReference>
<dbReference type="AlphaFoldDB" id="A0A543FT46"/>
<dbReference type="PROSITE" id="PS00136">
    <property type="entry name" value="SUBTILASE_ASP"/>
    <property type="match status" value="1"/>
</dbReference>
<keyword evidence="3 6" id="KW-0378">Hydrolase</keyword>
<evidence type="ECO:0000256" key="5">
    <source>
        <dbReference type="PIRSR" id="PIRSR615500-1"/>
    </source>
</evidence>
<dbReference type="EMBL" id="VFPH01000002">
    <property type="protein sequence ID" value="TQM36973.1"/>
    <property type="molecule type" value="Genomic_DNA"/>
</dbReference>
<feature type="active site" description="Charge relay system" evidence="5 6">
    <location>
        <position position="229"/>
    </location>
</feature>
<evidence type="ECO:0000313" key="10">
    <source>
        <dbReference type="Proteomes" id="UP000319818"/>
    </source>
</evidence>
<dbReference type="PANTHER" id="PTHR43806:SF11">
    <property type="entry name" value="CEREVISIN-RELATED"/>
    <property type="match status" value="1"/>
</dbReference>
<dbReference type="SUPFAM" id="SSF52743">
    <property type="entry name" value="Subtilisin-like"/>
    <property type="match status" value="1"/>
</dbReference>
<reference evidence="9 10" key="1">
    <citation type="submission" date="2019-06" db="EMBL/GenBank/DDBJ databases">
        <title>Sequencing the genomes of 1000 actinobacteria strains.</title>
        <authorList>
            <person name="Klenk H.-P."/>
        </authorList>
    </citation>
    <scope>NUCLEOTIDE SEQUENCE [LARGE SCALE GENOMIC DNA]</scope>
    <source>
        <strain evidence="9 10">DSM 45511</strain>
    </source>
</reference>
<keyword evidence="10" id="KW-1185">Reference proteome</keyword>
<dbReference type="CDD" id="cd07478">
    <property type="entry name" value="Peptidases_S8_CspA-like"/>
    <property type="match status" value="1"/>
</dbReference>
<proteinExistence type="inferred from homology"/>
<feature type="active site" description="Charge relay system" evidence="5 6">
    <location>
        <position position="155"/>
    </location>
</feature>
<accession>A0A543FT46</accession>
<evidence type="ECO:0000256" key="2">
    <source>
        <dbReference type="ARBA" id="ARBA00022670"/>
    </source>
</evidence>
<dbReference type="InterPro" id="IPR034045">
    <property type="entry name" value="Pep_S8_CspA-like"/>
</dbReference>
<dbReference type="Gene3D" id="2.60.120.1290">
    <property type="match status" value="1"/>
</dbReference>
<evidence type="ECO:0000259" key="8">
    <source>
        <dbReference type="Pfam" id="PF00082"/>
    </source>
</evidence>
<sequence length="621" mass="64540">MGINAWLVGLLLVLPWEEPMQLDETDIYPAMDPRLQYAADRRDSGFTTVATASSDASEIGVIALVTSVTSFAERTDVRVGAEIGPTDGGTIVTARVPLSRLEQIRQADGVVSLKAVQPLRPLLTATLAELEATPAALPPNSLAAGGAGVVVGFVDSGLDMAHQNFVDANGRTRIEAIWDQSGPTTAASPFGFGRRHGQADIQTALTRSDPYTALGYGPAPDSPVRRGSHGTHVADIAAGSGGGSGQPGVAPASTILFVDPAVADITWIGPATVFSSFGDSGQLLEAIRFLFDEAGQRPCVVNISLGTNGGPHDGSSLVERGIDAILAQRPNRAVVIAASNSFDDGIHAAGRVPAGGSDDVSWRIPAGVVGQSELEIWYPGDDRLLAEIIGPDGTSLGSVPLGSNARLMDDDGNTVLFIGHRGPDPLNGDNTIGVFLEQRMPPGTWTIRLRADQVGTDGCAYHAWIERNDLSQTSFVAPHDSSHTLGSISCGRSSIVVGSYDAHRASTPLSFFSSAGPTRDGREKPEVSAPGHDVLAAHSRTRTGVVRKSGTSMAAPAVAGIVALALAEARALGKVLDADTVRQVVMDTARNNPPAAGGWDPRYGHGRATAADAVRAVQKLV</sequence>
<dbReference type="PANTHER" id="PTHR43806">
    <property type="entry name" value="PEPTIDASE S8"/>
    <property type="match status" value="1"/>
</dbReference>
<dbReference type="Pfam" id="PF00082">
    <property type="entry name" value="Peptidase_S8"/>
    <property type="match status" value="2"/>
</dbReference>
<dbReference type="InterPro" id="IPR015500">
    <property type="entry name" value="Peptidase_S8_subtilisin-rel"/>
</dbReference>